<feature type="region of interest" description="Disordered" evidence="7">
    <location>
        <begin position="169"/>
        <end position="198"/>
    </location>
</feature>
<evidence type="ECO:0000313" key="10">
    <source>
        <dbReference type="EMBL" id="ORY40129.1"/>
    </source>
</evidence>
<evidence type="ECO:0000256" key="1">
    <source>
        <dbReference type="ARBA" id="ARBA00004141"/>
    </source>
</evidence>
<dbReference type="Proteomes" id="UP000193642">
    <property type="component" value="Unassembled WGS sequence"/>
</dbReference>
<dbReference type="SUPFAM" id="SSF81321">
    <property type="entry name" value="Family A G protein-coupled receptor-like"/>
    <property type="match status" value="1"/>
</dbReference>
<dbReference type="InterPro" id="IPR000276">
    <property type="entry name" value="GPCR_Rhodpsn"/>
</dbReference>
<name>A0A1Y2BZD7_9FUNG</name>
<dbReference type="PROSITE" id="PS50262">
    <property type="entry name" value="G_PROTEIN_RECEP_F1_2"/>
    <property type="match status" value="1"/>
</dbReference>
<evidence type="ECO:0000256" key="7">
    <source>
        <dbReference type="SAM" id="MobiDB-lite"/>
    </source>
</evidence>
<dbReference type="InterPro" id="IPR050125">
    <property type="entry name" value="GPCR_opsins"/>
</dbReference>
<evidence type="ECO:0000256" key="3">
    <source>
        <dbReference type="ARBA" id="ARBA00022989"/>
    </source>
</evidence>
<evidence type="ECO:0000256" key="4">
    <source>
        <dbReference type="ARBA" id="ARBA00023040"/>
    </source>
</evidence>
<feature type="transmembrane region" description="Helical" evidence="8">
    <location>
        <begin position="75"/>
        <end position="95"/>
    </location>
</feature>
<feature type="transmembrane region" description="Helical" evidence="8">
    <location>
        <begin position="222"/>
        <end position="246"/>
    </location>
</feature>
<keyword evidence="3 8" id="KW-1133">Transmembrane helix</keyword>
<dbReference type="InterPro" id="IPR017452">
    <property type="entry name" value="GPCR_Rhodpsn_7TM"/>
</dbReference>
<keyword evidence="6 10" id="KW-0675">Receptor</keyword>
<evidence type="ECO:0000256" key="8">
    <source>
        <dbReference type="SAM" id="Phobius"/>
    </source>
</evidence>
<dbReference type="OrthoDB" id="2111041at2759"/>
<keyword evidence="11" id="KW-1185">Reference proteome</keyword>
<dbReference type="GO" id="GO:0004930">
    <property type="term" value="F:G protein-coupled receptor activity"/>
    <property type="evidence" value="ECO:0007669"/>
    <property type="project" value="UniProtKB-KW"/>
</dbReference>
<dbReference type="AlphaFoldDB" id="A0A1Y2BZD7"/>
<evidence type="ECO:0000256" key="2">
    <source>
        <dbReference type="ARBA" id="ARBA00022692"/>
    </source>
</evidence>
<dbReference type="Gene3D" id="1.20.1070.10">
    <property type="entry name" value="Rhodopsin 7-helix transmembrane proteins"/>
    <property type="match status" value="1"/>
</dbReference>
<evidence type="ECO:0000256" key="5">
    <source>
        <dbReference type="ARBA" id="ARBA00023136"/>
    </source>
</evidence>
<reference evidence="10 11" key="1">
    <citation type="submission" date="2016-07" db="EMBL/GenBank/DDBJ databases">
        <title>Pervasive Adenine N6-methylation of Active Genes in Fungi.</title>
        <authorList>
            <consortium name="DOE Joint Genome Institute"/>
            <person name="Mondo S.J."/>
            <person name="Dannebaum R.O."/>
            <person name="Kuo R.C."/>
            <person name="Labutti K."/>
            <person name="Haridas S."/>
            <person name="Kuo A."/>
            <person name="Salamov A."/>
            <person name="Ahrendt S.R."/>
            <person name="Lipzen A."/>
            <person name="Sullivan W."/>
            <person name="Andreopoulos W.B."/>
            <person name="Clum A."/>
            <person name="Lindquist E."/>
            <person name="Daum C."/>
            <person name="Ramamoorthy G.K."/>
            <person name="Gryganskyi A."/>
            <person name="Culley D."/>
            <person name="Magnuson J.K."/>
            <person name="James T.Y."/>
            <person name="O'Malley M.A."/>
            <person name="Stajich J.E."/>
            <person name="Spatafora J.W."/>
            <person name="Visel A."/>
            <person name="Grigoriev I.V."/>
        </authorList>
    </citation>
    <scope>NUCLEOTIDE SEQUENCE [LARGE SCALE GENOMIC DNA]</scope>
    <source>
        <strain evidence="10 11">JEL800</strain>
    </source>
</reference>
<keyword evidence="5 8" id="KW-0472">Membrane</keyword>
<feature type="transmembrane region" description="Helical" evidence="8">
    <location>
        <begin position="258"/>
        <end position="280"/>
    </location>
</feature>
<dbReference type="GO" id="GO:0016020">
    <property type="term" value="C:membrane"/>
    <property type="evidence" value="ECO:0007669"/>
    <property type="project" value="UniProtKB-SubCell"/>
</dbReference>
<accession>A0A1Y2BZD7</accession>
<feature type="transmembrane region" description="Helical" evidence="8">
    <location>
        <begin position="128"/>
        <end position="149"/>
    </location>
</feature>
<sequence>MITISLCAADLINSAINCVLNIMRLAGVDSNEGFLCPLDACLLIIGCGITLLYCLGLTLFRYLSLVKRTKISRGFAFWFIIGAALLTIATTLFPFLVKSDWATSILVMRPSGTYCILFWATTDWTAKWILIVMLIWIASPVVFIGWAYYCIYATFQSSVNALQDNFEESGKHSSNSHPATKSGQASSVSSATSASILKPKEKRSSKFIKAATGSTEEEQTRLLYQSVSIAGVFLVGWSPYVVLILYEMSTNTTVSAIIDFLCVYCVILNQLINPFLVLFFNRQISDNVRKLLYKVETAALTDI</sequence>
<comment type="subcellular location">
    <subcellularLocation>
        <location evidence="1">Membrane</location>
        <topology evidence="1">Multi-pass membrane protein</topology>
    </subcellularLocation>
</comment>
<proteinExistence type="predicted"/>
<feature type="domain" description="G-protein coupled receptors family 1 profile" evidence="9">
    <location>
        <begin position="1"/>
        <end position="277"/>
    </location>
</feature>
<keyword evidence="4" id="KW-0807">Transducer</keyword>
<dbReference type="EMBL" id="MCGO01000036">
    <property type="protein sequence ID" value="ORY40129.1"/>
    <property type="molecule type" value="Genomic_DNA"/>
</dbReference>
<protein>
    <submittedName>
        <fullName evidence="10">Family A G protein-coupled receptor-like protein</fullName>
    </submittedName>
</protein>
<feature type="transmembrane region" description="Helical" evidence="8">
    <location>
        <begin position="42"/>
        <end position="63"/>
    </location>
</feature>
<evidence type="ECO:0000256" key="6">
    <source>
        <dbReference type="ARBA" id="ARBA00023170"/>
    </source>
</evidence>
<evidence type="ECO:0000313" key="11">
    <source>
        <dbReference type="Proteomes" id="UP000193642"/>
    </source>
</evidence>
<dbReference type="PANTHER" id="PTHR24240">
    <property type="entry name" value="OPSIN"/>
    <property type="match status" value="1"/>
</dbReference>
<dbReference type="CDD" id="cd00637">
    <property type="entry name" value="7tm_classA_rhodopsin-like"/>
    <property type="match status" value="1"/>
</dbReference>
<dbReference type="PRINTS" id="PR00237">
    <property type="entry name" value="GPCRRHODOPSN"/>
</dbReference>
<keyword evidence="4" id="KW-0297">G-protein coupled receptor</keyword>
<comment type="caution">
    <text evidence="10">The sequence shown here is derived from an EMBL/GenBank/DDBJ whole genome shotgun (WGS) entry which is preliminary data.</text>
</comment>
<organism evidence="10 11">
    <name type="scientific">Rhizoclosmatium globosum</name>
    <dbReference type="NCBI Taxonomy" id="329046"/>
    <lineage>
        <taxon>Eukaryota</taxon>
        <taxon>Fungi</taxon>
        <taxon>Fungi incertae sedis</taxon>
        <taxon>Chytridiomycota</taxon>
        <taxon>Chytridiomycota incertae sedis</taxon>
        <taxon>Chytridiomycetes</taxon>
        <taxon>Chytridiales</taxon>
        <taxon>Chytriomycetaceae</taxon>
        <taxon>Rhizoclosmatium</taxon>
    </lineage>
</organism>
<feature type="compositionally biased region" description="Low complexity" evidence="7">
    <location>
        <begin position="179"/>
        <end position="195"/>
    </location>
</feature>
<evidence type="ECO:0000259" key="9">
    <source>
        <dbReference type="PROSITE" id="PS50262"/>
    </source>
</evidence>
<dbReference type="Pfam" id="PF00001">
    <property type="entry name" value="7tm_1"/>
    <property type="match status" value="1"/>
</dbReference>
<keyword evidence="2 8" id="KW-0812">Transmembrane</keyword>
<gene>
    <name evidence="10" type="ORF">BCR33DRAFT_719533</name>
</gene>